<evidence type="ECO:0000313" key="3">
    <source>
        <dbReference type="Proteomes" id="UP000053676"/>
    </source>
</evidence>
<accession>W2SVG3</accession>
<proteinExistence type="predicted"/>
<dbReference type="EMBL" id="KI663304">
    <property type="protein sequence ID" value="ETN72697.1"/>
    <property type="molecule type" value="Genomic_DNA"/>
</dbReference>
<evidence type="ECO:0000313" key="2">
    <source>
        <dbReference type="EMBL" id="ETN72697.1"/>
    </source>
</evidence>
<name>W2SVG3_NECAM</name>
<dbReference type="KEGG" id="nai:NECAME_13780"/>
<protein>
    <submittedName>
        <fullName evidence="2">Uncharacterized protein</fullName>
    </submittedName>
</protein>
<gene>
    <name evidence="2" type="ORF">NECAME_13780</name>
</gene>
<sequence length="102" mass="11512">MNVHSFRKRARFPTCEDITRLHPSILEENYCKIVVVVGGVSTYVDVPLKNNDSNCTCADVGTKRWKTPPPPPPPRSKLHQMTSLHSQRKIFPRAATAAMNVR</sequence>
<keyword evidence="3" id="KW-1185">Reference proteome</keyword>
<reference evidence="3" key="1">
    <citation type="journal article" date="2014" name="Nat. Genet.">
        <title>Genome of the human hookworm Necator americanus.</title>
        <authorList>
            <person name="Tang Y.T."/>
            <person name="Gao X."/>
            <person name="Rosa B.A."/>
            <person name="Abubucker S."/>
            <person name="Hallsworth-Pepin K."/>
            <person name="Martin J."/>
            <person name="Tyagi R."/>
            <person name="Heizer E."/>
            <person name="Zhang X."/>
            <person name="Bhonagiri-Palsikar V."/>
            <person name="Minx P."/>
            <person name="Warren W.C."/>
            <person name="Wang Q."/>
            <person name="Zhan B."/>
            <person name="Hotez P.J."/>
            <person name="Sternberg P.W."/>
            <person name="Dougall A."/>
            <person name="Gaze S.T."/>
            <person name="Mulvenna J."/>
            <person name="Sotillo J."/>
            <person name="Ranganathan S."/>
            <person name="Rabelo E.M."/>
            <person name="Wilson R.K."/>
            <person name="Felgner P.L."/>
            <person name="Bethony J."/>
            <person name="Hawdon J.M."/>
            <person name="Gasser R.B."/>
            <person name="Loukas A."/>
            <person name="Mitreva M."/>
        </authorList>
    </citation>
    <scope>NUCLEOTIDE SEQUENCE [LARGE SCALE GENOMIC DNA]</scope>
</reference>
<organism evidence="2 3">
    <name type="scientific">Necator americanus</name>
    <name type="common">Human hookworm</name>
    <dbReference type="NCBI Taxonomy" id="51031"/>
    <lineage>
        <taxon>Eukaryota</taxon>
        <taxon>Metazoa</taxon>
        <taxon>Ecdysozoa</taxon>
        <taxon>Nematoda</taxon>
        <taxon>Chromadorea</taxon>
        <taxon>Rhabditida</taxon>
        <taxon>Rhabditina</taxon>
        <taxon>Rhabditomorpha</taxon>
        <taxon>Strongyloidea</taxon>
        <taxon>Ancylostomatidae</taxon>
        <taxon>Bunostominae</taxon>
        <taxon>Necator</taxon>
    </lineage>
</organism>
<dbReference type="AlphaFoldDB" id="W2SVG3"/>
<evidence type="ECO:0000256" key="1">
    <source>
        <dbReference type="SAM" id="MobiDB-lite"/>
    </source>
</evidence>
<dbReference type="Proteomes" id="UP000053676">
    <property type="component" value="Unassembled WGS sequence"/>
</dbReference>
<feature type="region of interest" description="Disordered" evidence="1">
    <location>
        <begin position="59"/>
        <end position="85"/>
    </location>
</feature>